<name>A0A8S5L666_9CAUD</name>
<sequence length="130" mass="15425">MRIHLSHVRVPDLHFVDCNTGAKLVYCLFKILYFHRFSVLVLHFLLRACSTYSFNFRQYNPLIQFRQDTQLLHTSHIRPQFFFRHSKIICNHLPLKGIGNKIPTQPSVNRVIRHTAQSSQLRSYFISSVR</sequence>
<organism evidence="1">
    <name type="scientific">Siphoviridae sp. ctSqC25</name>
    <dbReference type="NCBI Taxonomy" id="2823582"/>
    <lineage>
        <taxon>Viruses</taxon>
        <taxon>Duplodnaviria</taxon>
        <taxon>Heunggongvirae</taxon>
        <taxon>Uroviricota</taxon>
        <taxon>Caudoviricetes</taxon>
    </lineage>
</organism>
<reference evidence="1" key="1">
    <citation type="journal article" date="2021" name="Proc. Natl. Acad. Sci. U.S.A.">
        <title>A Catalog of Tens of Thousands of Viruses from Human Metagenomes Reveals Hidden Associations with Chronic Diseases.</title>
        <authorList>
            <person name="Tisza M.J."/>
            <person name="Buck C.B."/>
        </authorList>
    </citation>
    <scope>NUCLEOTIDE SEQUENCE</scope>
    <source>
        <strain evidence="1">CtSqC25</strain>
    </source>
</reference>
<protein>
    <submittedName>
        <fullName evidence="1">Uncharacterized protein</fullName>
    </submittedName>
</protein>
<proteinExistence type="predicted"/>
<accession>A0A8S5L666</accession>
<evidence type="ECO:0000313" key="1">
    <source>
        <dbReference type="EMBL" id="DAD65273.1"/>
    </source>
</evidence>
<dbReference type="EMBL" id="BK014639">
    <property type="protein sequence ID" value="DAD65273.1"/>
    <property type="molecule type" value="Genomic_DNA"/>
</dbReference>